<evidence type="ECO:0000259" key="8">
    <source>
        <dbReference type="PROSITE" id="PS51379"/>
    </source>
</evidence>
<sequence>MKVDVDTERCQGHGVCAGIAPDVFDLDPSGKAVVVGDENTPDLVEGSRAAMASCPELAISVEVEGGDR</sequence>
<dbReference type="PANTHER" id="PTHR36923">
    <property type="entry name" value="FERREDOXIN"/>
    <property type="match status" value="1"/>
</dbReference>
<comment type="cofactor">
    <cofactor evidence="1">
        <name>[3Fe-4S] cluster</name>
        <dbReference type="ChEBI" id="CHEBI:21137"/>
    </cofactor>
</comment>
<evidence type="ECO:0000313" key="9">
    <source>
        <dbReference type="EMBL" id="GAA1851728.1"/>
    </source>
</evidence>
<dbReference type="PROSITE" id="PS51379">
    <property type="entry name" value="4FE4S_FER_2"/>
    <property type="match status" value="1"/>
</dbReference>
<organism evidence="9 10">
    <name type="scientific">Pseudonocardia ailaonensis</name>
    <dbReference type="NCBI Taxonomy" id="367279"/>
    <lineage>
        <taxon>Bacteria</taxon>
        <taxon>Bacillati</taxon>
        <taxon>Actinomycetota</taxon>
        <taxon>Actinomycetes</taxon>
        <taxon>Pseudonocardiales</taxon>
        <taxon>Pseudonocardiaceae</taxon>
        <taxon>Pseudonocardia</taxon>
    </lineage>
</organism>
<dbReference type="RefSeq" id="WP_344417816.1">
    <property type="nucleotide sequence ID" value="NZ_BAAAQK010000009.1"/>
</dbReference>
<evidence type="ECO:0000256" key="2">
    <source>
        <dbReference type="ARBA" id="ARBA00022448"/>
    </source>
</evidence>
<keyword evidence="2" id="KW-0813">Transport</keyword>
<feature type="domain" description="4Fe-4S ferredoxin-type" evidence="8">
    <location>
        <begin position="1"/>
        <end position="29"/>
    </location>
</feature>
<protein>
    <submittedName>
        <fullName evidence="9">Ferredoxin</fullName>
    </submittedName>
</protein>
<evidence type="ECO:0000256" key="5">
    <source>
        <dbReference type="ARBA" id="ARBA00023004"/>
    </source>
</evidence>
<keyword evidence="5" id="KW-0408">Iron</keyword>
<dbReference type="Proteomes" id="UP001500449">
    <property type="component" value="Unassembled WGS sequence"/>
</dbReference>
<dbReference type="InterPro" id="IPR051269">
    <property type="entry name" value="Fe-S_cluster_ET"/>
</dbReference>
<dbReference type="InterPro" id="IPR017896">
    <property type="entry name" value="4Fe4S_Fe-S-bd"/>
</dbReference>
<proteinExistence type="predicted"/>
<reference evidence="9 10" key="1">
    <citation type="journal article" date="2019" name="Int. J. Syst. Evol. Microbiol.">
        <title>The Global Catalogue of Microorganisms (GCM) 10K type strain sequencing project: providing services to taxonomists for standard genome sequencing and annotation.</title>
        <authorList>
            <consortium name="The Broad Institute Genomics Platform"/>
            <consortium name="The Broad Institute Genome Sequencing Center for Infectious Disease"/>
            <person name="Wu L."/>
            <person name="Ma J."/>
        </authorList>
    </citation>
    <scope>NUCLEOTIDE SEQUENCE [LARGE SCALE GENOMIC DNA]</scope>
    <source>
        <strain evidence="9 10">JCM 16009</strain>
    </source>
</reference>
<dbReference type="PANTHER" id="PTHR36923:SF3">
    <property type="entry name" value="FERREDOXIN"/>
    <property type="match status" value="1"/>
</dbReference>
<evidence type="ECO:0000256" key="1">
    <source>
        <dbReference type="ARBA" id="ARBA00001927"/>
    </source>
</evidence>
<gene>
    <name evidence="9" type="ORF">GCM10009836_34660</name>
</gene>
<keyword evidence="6" id="KW-0411">Iron-sulfur</keyword>
<evidence type="ECO:0000256" key="4">
    <source>
        <dbReference type="ARBA" id="ARBA00022982"/>
    </source>
</evidence>
<dbReference type="SUPFAM" id="SSF54862">
    <property type="entry name" value="4Fe-4S ferredoxins"/>
    <property type="match status" value="1"/>
</dbReference>
<evidence type="ECO:0000256" key="6">
    <source>
        <dbReference type="ARBA" id="ARBA00023014"/>
    </source>
</evidence>
<comment type="caution">
    <text evidence="9">The sequence shown here is derived from an EMBL/GenBank/DDBJ whole genome shotgun (WGS) entry which is preliminary data.</text>
</comment>
<evidence type="ECO:0000256" key="7">
    <source>
        <dbReference type="ARBA" id="ARBA00023291"/>
    </source>
</evidence>
<dbReference type="Gene3D" id="3.30.70.20">
    <property type="match status" value="1"/>
</dbReference>
<keyword evidence="4" id="KW-0249">Electron transport</keyword>
<keyword evidence="3" id="KW-0479">Metal-binding</keyword>
<keyword evidence="10" id="KW-1185">Reference proteome</keyword>
<name>A0ABN2N8C8_9PSEU</name>
<keyword evidence="7" id="KW-0003">3Fe-4S</keyword>
<dbReference type="Pfam" id="PF13459">
    <property type="entry name" value="Fer4_15"/>
    <property type="match status" value="1"/>
</dbReference>
<evidence type="ECO:0000256" key="3">
    <source>
        <dbReference type="ARBA" id="ARBA00022723"/>
    </source>
</evidence>
<dbReference type="EMBL" id="BAAAQK010000009">
    <property type="protein sequence ID" value="GAA1851728.1"/>
    <property type="molecule type" value="Genomic_DNA"/>
</dbReference>
<evidence type="ECO:0000313" key="10">
    <source>
        <dbReference type="Proteomes" id="UP001500449"/>
    </source>
</evidence>
<accession>A0ABN2N8C8</accession>